<evidence type="ECO:0000256" key="8">
    <source>
        <dbReference type="SAM" id="MobiDB-lite"/>
    </source>
</evidence>
<dbReference type="Proteomes" id="UP000076502">
    <property type="component" value="Unassembled WGS sequence"/>
</dbReference>
<keyword evidence="7" id="KW-0175">Coiled coil</keyword>
<evidence type="ECO:0000256" key="7">
    <source>
        <dbReference type="SAM" id="Coils"/>
    </source>
</evidence>
<evidence type="ECO:0000256" key="1">
    <source>
        <dbReference type="ARBA" id="ARBA00004123"/>
    </source>
</evidence>
<dbReference type="AlphaFoldDB" id="A0A154NX38"/>
<keyword evidence="6" id="KW-0539">Nucleus</keyword>
<dbReference type="SMART" id="SM00353">
    <property type="entry name" value="HLH"/>
    <property type="match status" value="1"/>
</dbReference>
<dbReference type="Pfam" id="PF08447">
    <property type="entry name" value="PAS_3"/>
    <property type="match status" value="1"/>
</dbReference>
<reference evidence="11 12" key="1">
    <citation type="submission" date="2015-07" db="EMBL/GenBank/DDBJ databases">
        <title>The genome of Dufourea novaeangliae.</title>
        <authorList>
            <person name="Pan H."/>
            <person name="Kapheim K."/>
        </authorList>
    </citation>
    <scope>NUCLEOTIDE SEQUENCE [LARGE SCALE GENOMIC DNA]</scope>
    <source>
        <strain evidence="11">0120121106</strain>
        <tissue evidence="11">Whole body</tissue>
    </source>
</reference>
<dbReference type="GO" id="GO:0005634">
    <property type="term" value="C:nucleus"/>
    <property type="evidence" value="ECO:0007669"/>
    <property type="project" value="UniProtKB-SubCell"/>
</dbReference>
<dbReference type="InterPro" id="IPR013767">
    <property type="entry name" value="PAS_fold"/>
</dbReference>
<feature type="domain" description="PAS" evidence="9">
    <location>
        <begin position="142"/>
        <end position="205"/>
    </location>
</feature>
<dbReference type="InterPro" id="IPR011598">
    <property type="entry name" value="bHLH_dom"/>
</dbReference>
<dbReference type="InterPro" id="IPR001610">
    <property type="entry name" value="PAC"/>
</dbReference>
<dbReference type="FunFam" id="4.10.280.10:FF:000062">
    <property type="entry name" value="Neuronal PAS domain-containing protein 3"/>
    <property type="match status" value="1"/>
</dbReference>
<evidence type="ECO:0000256" key="3">
    <source>
        <dbReference type="ARBA" id="ARBA00023015"/>
    </source>
</evidence>
<evidence type="ECO:0000256" key="2">
    <source>
        <dbReference type="ARBA" id="ARBA00022737"/>
    </source>
</evidence>
<comment type="subcellular location">
    <subcellularLocation>
        <location evidence="1">Nucleus</location>
    </subcellularLocation>
</comment>
<feature type="compositionally biased region" description="Polar residues" evidence="8">
    <location>
        <begin position="424"/>
        <end position="446"/>
    </location>
</feature>
<dbReference type="Pfam" id="PF00989">
    <property type="entry name" value="PAS"/>
    <property type="match status" value="1"/>
</dbReference>
<keyword evidence="12" id="KW-1185">Reference proteome</keyword>
<dbReference type="SMART" id="SM00086">
    <property type="entry name" value="PAC"/>
    <property type="match status" value="1"/>
</dbReference>
<dbReference type="Gene3D" id="4.10.280.10">
    <property type="entry name" value="Helix-loop-helix DNA-binding domain"/>
    <property type="match status" value="1"/>
</dbReference>
<dbReference type="PRINTS" id="PR02028">
    <property type="entry name" value="CMYCBINDINGP"/>
</dbReference>
<dbReference type="SMART" id="SM00091">
    <property type="entry name" value="PAS"/>
    <property type="match status" value="2"/>
</dbReference>
<evidence type="ECO:0000313" key="11">
    <source>
        <dbReference type="EMBL" id="KZC04163.1"/>
    </source>
</evidence>
<dbReference type="GO" id="GO:0046983">
    <property type="term" value="F:protein dimerization activity"/>
    <property type="evidence" value="ECO:0007669"/>
    <property type="project" value="InterPro"/>
</dbReference>
<keyword evidence="3" id="KW-0805">Transcription regulation</keyword>
<evidence type="ECO:0000256" key="5">
    <source>
        <dbReference type="ARBA" id="ARBA00023163"/>
    </source>
</evidence>
<evidence type="ECO:0000259" key="10">
    <source>
        <dbReference type="PROSITE" id="PS50888"/>
    </source>
</evidence>
<dbReference type="SUPFAM" id="SSF47459">
    <property type="entry name" value="HLH, helix-loop-helix DNA-binding domain"/>
    <property type="match status" value="1"/>
</dbReference>
<dbReference type="PANTHER" id="PTHR23043">
    <property type="entry name" value="HYPOXIA-INDUCIBLE FACTOR 1 ALPHA"/>
    <property type="match status" value="1"/>
</dbReference>
<feature type="compositionally biased region" description="Basic and acidic residues" evidence="8">
    <location>
        <begin position="64"/>
        <end position="73"/>
    </location>
</feature>
<keyword evidence="2" id="KW-0677">Repeat</keyword>
<dbReference type="CDD" id="cd00130">
    <property type="entry name" value="PAS"/>
    <property type="match status" value="2"/>
</dbReference>
<dbReference type="GO" id="GO:0045944">
    <property type="term" value="P:positive regulation of transcription by RNA polymerase II"/>
    <property type="evidence" value="ECO:0007669"/>
    <property type="project" value="UniProtKB-ARBA"/>
</dbReference>
<keyword evidence="5" id="KW-0804">Transcription</keyword>
<feature type="region of interest" description="Disordered" evidence="8">
    <location>
        <begin position="667"/>
        <end position="687"/>
    </location>
</feature>
<dbReference type="PANTHER" id="PTHR23043:SF36">
    <property type="entry name" value="PROTEIN SINGLE-MINDED"/>
    <property type="match status" value="1"/>
</dbReference>
<protein>
    <submittedName>
        <fullName evidence="11">Single-minded like protein 2</fullName>
    </submittedName>
</protein>
<dbReference type="Gene3D" id="6.10.250.1060">
    <property type="match status" value="1"/>
</dbReference>
<dbReference type="InterPro" id="IPR035965">
    <property type="entry name" value="PAS-like_dom_sf"/>
</dbReference>
<feature type="region of interest" description="Disordered" evidence="8">
    <location>
        <begin position="580"/>
        <end position="641"/>
    </location>
</feature>
<dbReference type="STRING" id="178035.A0A154NX38"/>
<feature type="domain" description="BHLH" evidence="10">
    <location>
        <begin position="64"/>
        <end position="117"/>
    </location>
</feature>
<evidence type="ECO:0000313" key="12">
    <source>
        <dbReference type="Proteomes" id="UP000076502"/>
    </source>
</evidence>
<name>A0A154NX38_DUFNO</name>
<gene>
    <name evidence="11" type="ORF">WN55_02052</name>
</gene>
<feature type="region of interest" description="Disordered" evidence="8">
    <location>
        <begin position="424"/>
        <end position="490"/>
    </location>
</feature>
<dbReference type="OrthoDB" id="6021714at2759"/>
<feature type="domain" description="PAS" evidence="9">
    <location>
        <begin position="311"/>
        <end position="351"/>
    </location>
</feature>
<organism evidence="11 12">
    <name type="scientific">Dufourea novaeangliae</name>
    <name type="common">Sweat bee</name>
    <dbReference type="NCBI Taxonomy" id="178035"/>
    <lineage>
        <taxon>Eukaryota</taxon>
        <taxon>Metazoa</taxon>
        <taxon>Ecdysozoa</taxon>
        <taxon>Arthropoda</taxon>
        <taxon>Hexapoda</taxon>
        <taxon>Insecta</taxon>
        <taxon>Pterygota</taxon>
        <taxon>Neoptera</taxon>
        <taxon>Endopterygota</taxon>
        <taxon>Hymenoptera</taxon>
        <taxon>Apocrita</taxon>
        <taxon>Aculeata</taxon>
        <taxon>Apoidea</taxon>
        <taxon>Anthophila</taxon>
        <taxon>Halictidae</taxon>
        <taxon>Rophitinae</taxon>
        <taxon>Dufourea</taxon>
    </lineage>
</organism>
<dbReference type="GO" id="GO:0000981">
    <property type="term" value="F:DNA-binding transcription factor activity, RNA polymerase II-specific"/>
    <property type="evidence" value="ECO:0007669"/>
    <property type="project" value="TreeGrafter"/>
</dbReference>
<dbReference type="GO" id="GO:0000977">
    <property type="term" value="F:RNA polymerase II transcription regulatory region sequence-specific DNA binding"/>
    <property type="evidence" value="ECO:0007669"/>
    <property type="project" value="TreeGrafter"/>
</dbReference>
<evidence type="ECO:0000256" key="6">
    <source>
        <dbReference type="ARBA" id="ARBA00023242"/>
    </source>
</evidence>
<evidence type="ECO:0000256" key="4">
    <source>
        <dbReference type="ARBA" id="ARBA00023125"/>
    </source>
</evidence>
<dbReference type="FunFam" id="3.30.450.20:FF:000047">
    <property type="entry name" value="SIM bHLH transcription factor 2"/>
    <property type="match status" value="1"/>
</dbReference>
<dbReference type="EMBL" id="KQ434777">
    <property type="protein sequence ID" value="KZC04163.1"/>
    <property type="molecule type" value="Genomic_DNA"/>
</dbReference>
<dbReference type="InterPro" id="IPR013655">
    <property type="entry name" value="PAS_fold_3"/>
</dbReference>
<dbReference type="InterPro" id="IPR036638">
    <property type="entry name" value="HLH_DNA-bd_sf"/>
</dbReference>
<dbReference type="Gene3D" id="3.30.450.20">
    <property type="entry name" value="PAS domain"/>
    <property type="match status" value="2"/>
</dbReference>
<accession>A0A154NX38</accession>
<proteinExistence type="predicted"/>
<feature type="compositionally biased region" description="Low complexity" evidence="8">
    <location>
        <begin position="580"/>
        <end position="627"/>
    </location>
</feature>
<feature type="compositionally biased region" description="Basic and acidic residues" evidence="8">
    <location>
        <begin position="464"/>
        <end position="473"/>
    </location>
</feature>
<dbReference type="Pfam" id="PF23171">
    <property type="entry name" value="bHLH_HIF1A"/>
    <property type="match status" value="1"/>
</dbReference>
<dbReference type="InterPro" id="IPR000014">
    <property type="entry name" value="PAS"/>
</dbReference>
<feature type="coiled-coil region" evidence="7">
    <location>
        <begin position="811"/>
        <end position="845"/>
    </location>
</feature>
<dbReference type="PROSITE" id="PS50888">
    <property type="entry name" value="BHLH"/>
    <property type="match status" value="1"/>
</dbReference>
<dbReference type="CDD" id="cd21937">
    <property type="entry name" value="ZIP_MycBP-like"/>
    <property type="match status" value="1"/>
</dbReference>
<feature type="compositionally biased region" description="Low complexity" evidence="8">
    <location>
        <begin position="32"/>
        <end position="55"/>
    </location>
</feature>
<dbReference type="PROSITE" id="PS50112">
    <property type="entry name" value="PAS"/>
    <property type="match status" value="2"/>
</dbReference>
<sequence>MAPMVENHGRTIILGSDPYIGSWRRKQAQKGSSLSTSDTLDLSSHNHRLNNNSIHTASGPQEVVMKEKSKNAARWRRENENREFYELAMLLPLPIAITTQLDKASIIRLTTSYLKIRAAFPHGFGDEWGAVPPPINPLETAIKELGSHILQTLDGFIFVVAPDGKIMYISETASTHLGLAQVELTGNNILEYIYPDDHKELASVLSLPQGPVGLSGFTLPPPNSRGEIDLERAFTLRMKCILAKRNAGLVTEGYKVIHCSGYLRCVLEGPVGSEYEVGAEKQLRNVVLVALGQSLPTHSITEVKLNQNMFMFRASVDLKLIFVDTRVTQMTGYNPPDLIEKTLYQYVHASDGFHLKYNHVVLMNKGQVVTKYYRFLTKSGGWVWVQSYFTVVHNSRSSRPLCIVSVNHVLTEREYKDLVLSTEQISSCPSPGNPTTTSMETPTASGGANDLDKHSLSPPAYRNRTKESPDNHYTDVTAYPNPEYIGSNNHNHYLPSPYATHAVNGNAHEDGSYYNPDLFYQYGDMHQDPLASVQQQPESQHQHLLHHASSLTNLQQHSPQNAQQERQHPPHLLHHATSLTSLQQQQQHSPQSVQQKRPYSTSSSSCGSTDAMDNHLPSPLSLHSLPPVCHPQHRHHMPDPAISSLNEGVIMYPNCGFNNNDTYNPPGSLQHHEPPYPPHSGHHNTNNNPVKHTHHHVEPTAAGYTSVIVDSQQIRDATGHTNNRRNNLENRLNVDDCPDLGVETQQYGNVIEPQDGGQVHQPPDSKREEFRKYLERAGVMDALTKVLVSLYEQTEKPDDALDYIRQNLGGITEVDIEMDLLRKELDETKAKVTELKAKLVKYEADDDAE</sequence>
<keyword evidence="4" id="KW-0238">DNA-binding</keyword>
<feature type="region of interest" description="Disordered" evidence="8">
    <location>
        <begin position="25"/>
        <end position="73"/>
    </location>
</feature>
<evidence type="ECO:0000259" key="9">
    <source>
        <dbReference type="PROSITE" id="PS50112"/>
    </source>
</evidence>
<dbReference type="SUPFAM" id="SSF55785">
    <property type="entry name" value="PYP-like sensor domain (PAS domain)"/>
    <property type="match status" value="2"/>
</dbReference>